<proteinExistence type="predicted"/>
<sequence length="197" mass="22366">MLPFKYGYISGVDIMTRSNTEQLEEEYLNARREYCMAMMDVHDKARALLSETPIDEGMKQAIINSSGVKIRPNETQDEFDERFEDEMGLTIDDYIDFALDVLEKKLEPARQSIVAAANKELGSLTSGQSGSAWEDFQHTIHEGAEYKTIEVAKCLPESERCIQAFNQAKLAFRDAATNLIHAEKLEEPEEPNHGPRF</sequence>
<reference evidence="1 2" key="1">
    <citation type="submission" date="2018-02" db="EMBL/GenBank/DDBJ databases">
        <title>Draft genome sequences of four Legionella pneumophila clinical strains isolated in Ontario.</title>
        <authorList>
            <person name="Fortuna A."/>
            <person name="Ramnarine R."/>
            <person name="Li A."/>
            <person name="Frantz C."/>
            <person name="Mallo G."/>
        </authorList>
    </citation>
    <scope>NUCLEOTIDE SEQUENCE [LARGE SCALE GENOMIC DNA]</scope>
    <source>
        <strain evidence="1 2">LG61</strain>
    </source>
</reference>
<dbReference type="OrthoDB" id="5644301at2"/>
<protein>
    <submittedName>
        <fullName evidence="1">Uncharacterized protein</fullName>
    </submittedName>
</protein>
<dbReference type="EMBL" id="PQWY01000010">
    <property type="protein sequence ID" value="PPK31500.1"/>
    <property type="molecule type" value="Genomic_DNA"/>
</dbReference>
<comment type="caution">
    <text evidence="1">The sequence shown here is derived from an EMBL/GenBank/DDBJ whole genome shotgun (WGS) entry which is preliminary data.</text>
</comment>
<gene>
    <name evidence="1" type="ORF">C3928_05545</name>
</gene>
<evidence type="ECO:0000313" key="2">
    <source>
        <dbReference type="Proteomes" id="UP000239239"/>
    </source>
</evidence>
<dbReference type="AlphaFoldDB" id="A0A2S6F233"/>
<evidence type="ECO:0000313" key="1">
    <source>
        <dbReference type="EMBL" id="PPK31500.1"/>
    </source>
</evidence>
<name>A0A2S6F233_LEGPN</name>
<dbReference type="Proteomes" id="UP000239239">
    <property type="component" value="Unassembled WGS sequence"/>
</dbReference>
<organism evidence="1 2">
    <name type="scientific">Legionella pneumophila</name>
    <dbReference type="NCBI Taxonomy" id="446"/>
    <lineage>
        <taxon>Bacteria</taxon>
        <taxon>Pseudomonadati</taxon>
        <taxon>Pseudomonadota</taxon>
        <taxon>Gammaproteobacteria</taxon>
        <taxon>Legionellales</taxon>
        <taxon>Legionellaceae</taxon>
        <taxon>Legionella</taxon>
    </lineage>
</organism>
<accession>A0A2S6F233</accession>
<dbReference type="RefSeq" id="WP_080272115.1">
    <property type="nucleotide sequence ID" value="NZ_CP017601.1"/>
</dbReference>